<keyword evidence="1" id="KW-0812">Transmembrane</keyword>
<feature type="transmembrane region" description="Helical" evidence="1">
    <location>
        <begin position="41"/>
        <end position="62"/>
    </location>
</feature>
<gene>
    <name evidence="2" type="ORF">C8D90_101348</name>
</gene>
<keyword evidence="3" id="KW-1185">Reference proteome</keyword>
<evidence type="ECO:0000313" key="2">
    <source>
        <dbReference type="EMBL" id="RDK96912.1"/>
    </source>
</evidence>
<dbReference type="Pfam" id="PF15940">
    <property type="entry name" value="YjcB"/>
    <property type="match status" value="1"/>
</dbReference>
<comment type="caution">
    <text evidence="2">The sequence shown here is derived from an EMBL/GenBank/DDBJ whole genome shotgun (WGS) entry which is preliminary data.</text>
</comment>
<organism evidence="2 3">
    <name type="scientific">Enterobacillus tribolii</name>
    <dbReference type="NCBI Taxonomy" id="1487935"/>
    <lineage>
        <taxon>Bacteria</taxon>
        <taxon>Pseudomonadati</taxon>
        <taxon>Pseudomonadota</taxon>
        <taxon>Gammaproteobacteria</taxon>
        <taxon>Enterobacterales</taxon>
        <taxon>Hafniaceae</taxon>
        <taxon>Enterobacillus</taxon>
    </lineage>
</organism>
<protein>
    <submittedName>
        <fullName evidence="2">Putative YjcB-like protein</fullName>
    </submittedName>
</protein>
<dbReference type="InterPro" id="IPR016958">
    <property type="entry name" value="UCP030798"/>
</dbReference>
<name>A0A370R3A2_9GAMM</name>
<evidence type="ECO:0000313" key="3">
    <source>
        <dbReference type="Proteomes" id="UP000254848"/>
    </source>
</evidence>
<keyword evidence="1" id="KW-0472">Membrane</keyword>
<dbReference type="EMBL" id="QRAP01000001">
    <property type="protein sequence ID" value="RDK96912.1"/>
    <property type="molecule type" value="Genomic_DNA"/>
</dbReference>
<feature type="transmembrane region" description="Helical" evidence="1">
    <location>
        <begin position="6"/>
        <end position="29"/>
    </location>
</feature>
<sequence>MSALISGIVFARWELFSAVMMFFSSSLNITCRRKERPISAFLFAFLGLLMSCWFALGLLGAMPTLEGVRHFASVLKEAYVTTMSQMPAEVPLV</sequence>
<keyword evidence="1" id="KW-1133">Transmembrane helix</keyword>
<dbReference type="OrthoDB" id="6541880at2"/>
<proteinExistence type="predicted"/>
<accession>A0A370R3A2</accession>
<dbReference type="RefSeq" id="WP_115456690.1">
    <property type="nucleotide sequence ID" value="NZ_QRAP01000001.1"/>
</dbReference>
<reference evidence="2 3" key="1">
    <citation type="submission" date="2018-07" db="EMBL/GenBank/DDBJ databases">
        <title>Genomic Encyclopedia of Type Strains, Phase IV (KMG-IV): sequencing the most valuable type-strain genomes for metagenomic binning, comparative biology and taxonomic classification.</title>
        <authorList>
            <person name="Goeker M."/>
        </authorList>
    </citation>
    <scope>NUCLEOTIDE SEQUENCE [LARGE SCALE GENOMIC DNA]</scope>
    <source>
        <strain evidence="2 3">DSM 103736</strain>
    </source>
</reference>
<dbReference type="Proteomes" id="UP000254848">
    <property type="component" value="Unassembled WGS sequence"/>
</dbReference>
<dbReference type="AlphaFoldDB" id="A0A370R3A2"/>
<evidence type="ECO:0000256" key="1">
    <source>
        <dbReference type="SAM" id="Phobius"/>
    </source>
</evidence>